<protein>
    <submittedName>
        <fullName evidence="1">Winged helix DNA-binding protein</fullName>
    </submittedName>
</protein>
<keyword evidence="2" id="KW-1185">Reference proteome</keyword>
<evidence type="ECO:0000313" key="2">
    <source>
        <dbReference type="Proteomes" id="UP000616151"/>
    </source>
</evidence>
<keyword evidence="1" id="KW-0238">DNA-binding</keyword>
<reference evidence="1" key="1">
    <citation type="submission" date="2021-01" db="EMBL/GenBank/DDBJ databases">
        <authorList>
            <person name="Sun Q."/>
        </authorList>
    </citation>
    <scope>NUCLEOTIDE SEQUENCE</scope>
    <source>
        <strain evidence="1">YIM B02566</strain>
    </source>
</reference>
<sequence>MAAKPIPENPKPDDQNDDPKVENRLLKSHFVRALGQLERLHRCLLELIKLELERQIQDAEVTSAQAVFLYNIGDGKLSATELRVRGYYTGSNLSYTIAKLVEGGYLHYERAPQDKRVVRLSLTEKGQAIRAMVAAIYEGHVPVLEEKGVTAEDLERLVSALKRLEHYWAEHIRYGF</sequence>
<comment type="caution">
    <text evidence="1">The sequence shown here is derived from an EMBL/GenBank/DDBJ whole genome shotgun (WGS) entry which is preliminary data.</text>
</comment>
<accession>A0ACC5R4Q7</accession>
<gene>
    <name evidence="1" type="ORF">JHL16_14930</name>
</gene>
<organism evidence="1 2">
    <name type="scientific">Taklimakanibacter albus</name>
    <dbReference type="NCBI Taxonomy" id="2800327"/>
    <lineage>
        <taxon>Bacteria</taxon>
        <taxon>Pseudomonadati</taxon>
        <taxon>Pseudomonadota</taxon>
        <taxon>Alphaproteobacteria</taxon>
        <taxon>Hyphomicrobiales</taxon>
        <taxon>Aestuariivirgaceae</taxon>
        <taxon>Taklimakanibacter</taxon>
    </lineage>
</organism>
<evidence type="ECO:0000313" key="1">
    <source>
        <dbReference type="EMBL" id="MBK1867650.1"/>
    </source>
</evidence>
<name>A0ACC5R4Q7_9HYPH</name>
<dbReference type="Proteomes" id="UP000616151">
    <property type="component" value="Unassembled WGS sequence"/>
</dbReference>
<proteinExistence type="predicted"/>
<dbReference type="EMBL" id="JAENHL010000007">
    <property type="protein sequence ID" value="MBK1867650.1"/>
    <property type="molecule type" value="Genomic_DNA"/>
</dbReference>